<dbReference type="PANTHER" id="PTHR43415:SF3">
    <property type="entry name" value="GNAT-FAMILY ACETYLTRANSFERASE"/>
    <property type="match status" value="1"/>
</dbReference>
<proteinExistence type="predicted"/>
<protein>
    <submittedName>
        <fullName evidence="2">GNAT family protein</fullName>
    </submittedName>
</protein>
<name>A0AA95EVV4_9BACL</name>
<dbReference type="PROSITE" id="PS51186">
    <property type="entry name" value="GNAT"/>
    <property type="match status" value="1"/>
</dbReference>
<gene>
    <name evidence="2" type="ORF">P0Y55_18100</name>
</gene>
<dbReference type="SUPFAM" id="SSF55729">
    <property type="entry name" value="Acyl-CoA N-acyltransferases (Nat)"/>
    <property type="match status" value="1"/>
</dbReference>
<dbReference type="AlphaFoldDB" id="A0AA95EVV4"/>
<reference evidence="2" key="1">
    <citation type="submission" date="2023-03" db="EMBL/GenBank/DDBJ databases">
        <title>Andean soil-derived lignocellulolytic bacterial consortium as a source of novel taxa and putative plastic-active enzymes.</title>
        <authorList>
            <person name="Diaz-Garcia L."/>
            <person name="Chuvochina M."/>
            <person name="Feuerriegel G."/>
            <person name="Bunk B."/>
            <person name="Sproer C."/>
            <person name="Streit W.R."/>
            <person name="Rodriguez L.M."/>
            <person name="Overmann J."/>
            <person name="Jimenez D.J."/>
        </authorList>
    </citation>
    <scope>NUCLEOTIDE SEQUENCE</scope>
    <source>
        <strain evidence="2">MAG 2441</strain>
    </source>
</reference>
<evidence type="ECO:0000313" key="2">
    <source>
        <dbReference type="EMBL" id="WEK54420.1"/>
    </source>
</evidence>
<organism evidence="2 3">
    <name type="scientific">Candidatus Cohnella colombiensis</name>
    <dbReference type="NCBI Taxonomy" id="3121368"/>
    <lineage>
        <taxon>Bacteria</taxon>
        <taxon>Bacillati</taxon>
        <taxon>Bacillota</taxon>
        <taxon>Bacilli</taxon>
        <taxon>Bacillales</taxon>
        <taxon>Paenibacillaceae</taxon>
        <taxon>Cohnella</taxon>
    </lineage>
</organism>
<dbReference type="EMBL" id="CP119317">
    <property type="protein sequence ID" value="WEK54420.1"/>
    <property type="molecule type" value="Genomic_DNA"/>
</dbReference>
<dbReference type="GO" id="GO:0016747">
    <property type="term" value="F:acyltransferase activity, transferring groups other than amino-acyl groups"/>
    <property type="evidence" value="ECO:0007669"/>
    <property type="project" value="InterPro"/>
</dbReference>
<dbReference type="InterPro" id="IPR016181">
    <property type="entry name" value="Acyl_CoA_acyltransferase"/>
</dbReference>
<sequence>MHKHINKPVRFLEGTNVYLRPISLEDSKDYFEKLTNLEMRRLTGTQRSYTQEQINKYLEGKVHETSSLLFLITLRETDEVIGDIAIQDIDSFNRSANIRIAIDNAPHQGKGYGSEAMLLLLDYGFGIVNLHRIELNVFSYNERAKHVYEKLGFKVEGVQRDALYYDHEYYDSIMMSLLEDEYREKYKK</sequence>
<dbReference type="InterPro" id="IPR000182">
    <property type="entry name" value="GNAT_dom"/>
</dbReference>
<dbReference type="Gene3D" id="3.40.630.30">
    <property type="match status" value="1"/>
</dbReference>
<evidence type="ECO:0000259" key="1">
    <source>
        <dbReference type="PROSITE" id="PS51186"/>
    </source>
</evidence>
<dbReference type="Proteomes" id="UP001178662">
    <property type="component" value="Chromosome"/>
</dbReference>
<dbReference type="PANTHER" id="PTHR43415">
    <property type="entry name" value="SPERMIDINE N(1)-ACETYLTRANSFERASE"/>
    <property type="match status" value="1"/>
</dbReference>
<keyword evidence="3" id="KW-1185">Reference proteome</keyword>
<feature type="domain" description="N-acetyltransferase" evidence="1">
    <location>
        <begin position="17"/>
        <end position="176"/>
    </location>
</feature>
<accession>A0AA95EVV4</accession>
<dbReference type="Pfam" id="PF13302">
    <property type="entry name" value="Acetyltransf_3"/>
    <property type="match status" value="1"/>
</dbReference>
<evidence type="ECO:0000313" key="3">
    <source>
        <dbReference type="Proteomes" id="UP001178662"/>
    </source>
</evidence>